<keyword evidence="1" id="KW-0285">Flavoprotein</keyword>
<dbReference type="AlphaFoldDB" id="A0AAJ8LI98"/>
<keyword evidence="3" id="KW-0560">Oxidoreductase</keyword>
<dbReference type="PANTHER" id="PTHR23023">
    <property type="entry name" value="DIMETHYLANILINE MONOOXYGENASE"/>
    <property type="match status" value="1"/>
</dbReference>
<dbReference type="SUPFAM" id="SSF51905">
    <property type="entry name" value="FAD/NAD(P)-binding domain"/>
    <property type="match status" value="1"/>
</dbReference>
<proteinExistence type="predicted"/>
<dbReference type="PRINTS" id="PR00411">
    <property type="entry name" value="PNDRDTASEI"/>
</dbReference>
<dbReference type="RefSeq" id="XP_065823151.1">
    <property type="nucleotide sequence ID" value="XM_065967079.1"/>
</dbReference>
<evidence type="ECO:0000313" key="5">
    <source>
        <dbReference type="EMBL" id="WWD17609.1"/>
    </source>
</evidence>
<dbReference type="InterPro" id="IPR023753">
    <property type="entry name" value="FAD/NAD-binding_dom"/>
</dbReference>
<reference evidence="5" key="1">
    <citation type="submission" date="2017-08" db="EMBL/GenBank/DDBJ databases">
        <authorList>
            <person name="Cuomo C."/>
            <person name="Billmyre B."/>
            <person name="Heitman J."/>
        </authorList>
    </citation>
    <scope>NUCLEOTIDE SEQUENCE</scope>
    <source>
        <strain evidence="5">CBS 12478</strain>
    </source>
</reference>
<reference evidence="5" key="2">
    <citation type="submission" date="2024-01" db="EMBL/GenBank/DDBJ databases">
        <title>Comparative genomics of Cryptococcus and Kwoniella reveals pathogenesis evolution and contrasting modes of karyotype evolution via chromosome fusion or intercentromeric recombination.</title>
        <authorList>
            <person name="Coelho M.A."/>
            <person name="David-Palma M."/>
            <person name="Shea T."/>
            <person name="Bowers K."/>
            <person name="McGinley-Smith S."/>
            <person name="Mohammad A.W."/>
            <person name="Gnirke A."/>
            <person name="Yurkov A.M."/>
            <person name="Nowrousian M."/>
            <person name="Sun S."/>
            <person name="Cuomo C.A."/>
            <person name="Heitman J."/>
        </authorList>
    </citation>
    <scope>NUCLEOTIDE SEQUENCE</scope>
    <source>
        <strain evidence="5">CBS 12478</strain>
    </source>
</reference>
<dbReference type="InterPro" id="IPR050346">
    <property type="entry name" value="FMO-like"/>
</dbReference>
<dbReference type="Proteomes" id="UP000322225">
    <property type="component" value="Chromosome 4"/>
</dbReference>
<name>A0AAJ8LI98_9TREE</name>
<accession>A0AAJ8LI98</accession>
<dbReference type="EMBL" id="CP144054">
    <property type="protein sequence ID" value="WWD17609.1"/>
    <property type="molecule type" value="Genomic_DNA"/>
</dbReference>
<evidence type="ECO:0000259" key="4">
    <source>
        <dbReference type="Pfam" id="PF07992"/>
    </source>
</evidence>
<evidence type="ECO:0000313" key="6">
    <source>
        <dbReference type="Proteomes" id="UP000322225"/>
    </source>
</evidence>
<dbReference type="GeneID" id="43591832"/>
<feature type="domain" description="FAD/NAD(P)-binding" evidence="4">
    <location>
        <begin position="22"/>
        <end position="235"/>
    </location>
</feature>
<evidence type="ECO:0000256" key="3">
    <source>
        <dbReference type="ARBA" id="ARBA00023002"/>
    </source>
</evidence>
<evidence type="ECO:0000256" key="1">
    <source>
        <dbReference type="ARBA" id="ARBA00022630"/>
    </source>
</evidence>
<dbReference type="KEGG" id="ksn:43591832"/>
<dbReference type="InterPro" id="IPR036188">
    <property type="entry name" value="FAD/NAD-bd_sf"/>
</dbReference>
<organism evidence="5 6">
    <name type="scientific">Kwoniella shandongensis</name>
    <dbReference type="NCBI Taxonomy" id="1734106"/>
    <lineage>
        <taxon>Eukaryota</taxon>
        <taxon>Fungi</taxon>
        <taxon>Dikarya</taxon>
        <taxon>Basidiomycota</taxon>
        <taxon>Agaricomycotina</taxon>
        <taxon>Tremellomycetes</taxon>
        <taxon>Tremellales</taxon>
        <taxon>Cryptococcaceae</taxon>
        <taxon>Kwoniella</taxon>
    </lineage>
</organism>
<keyword evidence="2" id="KW-0274">FAD</keyword>
<dbReference type="GO" id="GO:0016491">
    <property type="term" value="F:oxidoreductase activity"/>
    <property type="evidence" value="ECO:0007669"/>
    <property type="project" value="UniProtKB-KW"/>
</dbReference>
<protein>
    <recommendedName>
        <fullName evidence="4">FAD/NAD(P)-binding domain-containing protein</fullName>
    </recommendedName>
</protein>
<gene>
    <name evidence="5" type="ORF">CI109_102050</name>
</gene>
<sequence length="593" mass="66156">MSMRLVSVASDENPDAQQGPISVLIIGAGPAGLVNARTLLQDEFSVTIVAKEDGVGGCWRNTYPDLTTNAPWGAFTFPGLDMPKPSSLEGKVVPARAYRRYLEEFYHYFVEGKVEMHLSTEVISLTPTANASRGWTARLAREGDGETRAFDRVVLATGYLGKPLIPLLFRQSPIPTFHTADLANSAQLSRLLEVLPSSPASPVPQGDEETVLVVGGGKSGMDLAALLTNRGRKVVWTFRGPLKWFAPVVPPGMMGANRMDIYFGPSRTIDSWAMWFYHRTWLGALMIRLFWKMMRLGWSTVYSEKMPAPTTDPYLSLAQFAGGIPTESTDFQPLLAAGRIASVPNITPIAVEDDGVVFESSNAHKEKLKIKCGAIVLATGYNGANYDFIDGATRQSLGLDTESPDKGSKDRIKAFRDRWRSITAGKEIGEEKEIKLPLVLRGILPFGRWTQRDLAVTGATRSYAIPAISYEVESHWISSMFNDDPCMRLPVTESDCLAEIHAENDFIRARYPGIVPHDQIPSSTYFTGFNDLAHTRTLLRDLMLNPWRQKSDKKWWQFWKIGDWLDVRIHPEQYATLADERRAIRGRVHRSTD</sequence>
<dbReference type="PRINTS" id="PR00368">
    <property type="entry name" value="FADPNR"/>
</dbReference>
<dbReference type="Gene3D" id="3.50.50.60">
    <property type="entry name" value="FAD/NAD(P)-binding domain"/>
    <property type="match status" value="1"/>
</dbReference>
<evidence type="ECO:0000256" key="2">
    <source>
        <dbReference type="ARBA" id="ARBA00022827"/>
    </source>
</evidence>
<dbReference type="Pfam" id="PF07992">
    <property type="entry name" value="Pyr_redox_2"/>
    <property type="match status" value="1"/>
</dbReference>
<keyword evidence="6" id="KW-1185">Reference proteome</keyword>